<name>A0A6P7GVJ5_DIAVI</name>
<organism evidence="5">
    <name type="scientific">Diabrotica virgifera virgifera</name>
    <name type="common">western corn rootworm</name>
    <dbReference type="NCBI Taxonomy" id="50390"/>
    <lineage>
        <taxon>Eukaryota</taxon>
        <taxon>Metazoa</taxon>
        <taxon>Ecdysozoa</taxon>
        <taxon>Arthropoda</taxon>
        <taxon>Hexapoda</taxon>
        <taxon>Insecta</taxon>
        <taxon>Pterygota</taxon>
        <taxon>Neoptera</taxon>
        <taxon>Endopterygota</taxon>
        <taxon>Coleoptera</taxon>
        <taxon>Polyphaga</taxon>
        <taxon>Cucujiformia</taxon>
        <taxon>Chrysomeloidea</taxon>
        <taxon>Chrysomelidae</taxon>
        <taxon>Galerucinae</taxon>
        <taxon>Diabroticina</taxon>
        <taxon>Diabroticites</taxon>
        <taxon>Diabrotica</taxon>
    </lineage>
</organism>
<evidence type="ECO:0000256" key="2">
    <source>
        <dbReference type="ARBA" id="ARBA00023172"/>
    </source>
</evidence>
<dbReference type="GO" id="GO:0003677">
    <property type="term" value="F:DNA binding"/>
    <property type="evidence" value="ECO:0007669"/>
    <property type="project" value="UniProtKB-KW"/>
</dbReference>
<dbReference type="PROSITE" id="PS51898">
    <property type="entry name" value="TYR_RECOMBINASE"/>
    <property type="match status" value="1"/>
</dbReference>
<dbReference type="AlphaFoldDB" id="A0A6P7GVJ5"/>
<sequence length="418" mass="47683">MDENEESFNCTPPEIVELATATASTLIPETSKSIYNKTYATFNEWRVRNNAKSFSENVLLAYFAELSAKYKPSSLWSFYSMIKSMLRINHEVDLEKYGKLRAFLKRKSEGFQAKKSSTLTPEQIRKFIDKAPDEIYLLHKVILIIGIMGACRSNELYQMNIQDVKDLQTDLLITIPKSKTKIVRKFTINSTFYNIVKKYIDLRPSHVKINSFFLNYQKYKCTIQRLGKNKFADIGRQIAKYLNLPNPQSYTGHCYRRSSATLYIDGGGDLTGLKRHGGWKSTQVAEGYIDQSMRNKATTAHTIAKEINKSNQRQYHISPIRSDQSDFDSDDTNRDPHFVPVVQRKTYSLFRCQIVKPSSSSSSRSSSSRSSSSSSSSTTGKCRKHGKLCGKHGKQHTVEPEIYEGVKHFINAIPRVVP</sequence>
<dbReference type="RefSeq" id="XP_028150042.1">
    <property type="nucleotide sequence ID" value="XM_028294241.1"/>
</dbReference>
<dbReference type="InParanoid" id="A0A6P7GVJ5"/>
<feature type="region of interest" description="Disordered" evidence="3">
    <location>
        <begin position="357"/>
        <end position="394"/>
    </location>
</feature>
<keyword evidence="1" id="KW-0238">DNA-binding</keyword>
<dbReference type="InterPro" id="IPR013762">
    <property type="entry name" value="Integrase-like_cat_sf"/>
</dbReference>
<evidence type="ECO:0000313" key="5">
    <source>
        <dbReference type="RefSeq" id="XP_028150042.1"/>
    </source>
</evidence>
<evidence type="ECO:0000256" key="3">
    <source>
        <dbReference type="SAM" id="MobiDB-lite"/>
    </source>
</evidence>
<keyword evidence="2" id="KW-0233">DNA recombination</keyword>
<accession>A0A6P7GVJ5</accession>
<feature type="domain" description="Tyr recombinase" evidence="4">
    <location>
        <begin position="114"/>
        <end position="301"/>
    </location>
</feature>
<dbReference type="CDD" id="cd00397">
    <property type="entry name" value="DNA_BRE_C"/>
    <property type="match status" value="1"/>
</dbReference>
<dbReference type="Pfam" id="PF00589">
    <property type="entry name" value="Phage_integrase"/>
    <property type="match status" value="1"/>
</dbReference>
<evidence type="ECO:0000259" key="4">
    <source>
        <dbReference type="PROSITE" id="PS51898"/>
    </source>
</evidence>
<protein>
    <submittedName>
        <fullName evidence="5">Uncharacterized protein LOC114343418</fullName>
    </submittedName>
</protein>
<feature type="compositionally biased region" description="Low complexity" evidence="3">
    <location>
        <begin position="358"/>
        <end position="377"/>
    </location>
</feature>
<dbReference type="PANTHER" id="PTHR30349:SF41">
    <property type="entry name" value="INTEGRASE_RECOMBINASE PROTEIN MJ0367-RELATED"/>
    <property type="match status" value="1"/>
</dbReference>
<dbReference type="InterPro" id="IPR011010">
    <property type="entry name" value="DNA_brk_join_enz"/>
</dbReference>
<feature type="region of interest" description="Disordered" evidence="3">
    <location>
        <begin position="306"/>
        <end position="336"/>
    </location>
</feature>
<dbReference type="InterPro" id="IPR002104">
    <property type="entry name" value="Integrase_catalytic"/>
</dbReference>
<proteinExistence type="predicted"/>
<dbReference type="GO" id="GO:0015074">
    <property type="term" value="P:DNA integration"/>
    <property type="evidence" value="ECO:0007669"/>
    <property type="project" value="InterPro"/>
</dbReference>
<evidence type="ECO:0000256" key="1">
    <source>
        <dbReference type="ARBA" id="ARBA00023125"/>
    </source>
</evidence>
<dbReference type="SUPFAM" id="SSF56349">
    <property type="entry name" value="DNA breaking-rejoining enzymes"/>
    <property type="match status" value="1"/>
</dbReference>
<feature type="compositionally biased region" description="Basic residues" evidence="3">
    <location>
        <begin position="381"/>
        <end position="394"/>
    </location>
</feature>
<dbReference type="PANTHER" id="PTHR30349">
    <property type="entry name" value="PHAGE INTEGRASE-RELATED"/>
    <property type="match status" value="1"/>
</dbReference>
<dbReference type="InterPro" id="IPR050090">
    <property type="entry name" value="Tyrosine_recombinase_XerCD"/>
</dbReference>
<dbReference type="GO" id="GO:0006310">
    <property type="term" value="P:DNA recombination"/>
    <property type="evidence" value="ECO:0007669"/>
    <property type="project" value="UniProtKB-KW"/>
</dbReference>
<reference evidence="5" key="1">
    <citation type="submission" date="2025-08" db="UniProtKB">
        <authorList>
            <consortium name="RefSeq"/>
        </authorList>
    </citation>
    <scope>IDENTIFICATION</scope>
    <source>
        <tissue evidence="5">Whole insect</tissue>
    </source>
</reference>
<gene>
    <name evidence="5" type="primary">LOC114343418</name>
</gene>
<dbReference type="Gene3D" id="1.10.443.10">
    <property type="entry name" value="Intergrase catalytic core"/>
    <property type="match status" value="1"/>
</dbReference>